<dbReference type="Proteomes" id="UP000824073">
    <property type="component" value="Unassembled WGS sequence"/>
</dbReference>
<accession>A0A9D1IXA6</accession>
<gene>
    <name evidence="1" type="ORF">IAB67_06260</name>
</gene>
<dbReference type="AlphaFoldDB" id="A0A9D1IXA6"/>
<name>A0A9D1IXA6_9CLOT</name>
<sequence>MKVEFKHKLGDHEITCAIEYDPRVDAERKEADRIMQKAGLTHAAETSAKRQGA</sequence>
<dbReference type="EMBL" id="DVMR01000050">
    <property type="protein sequence ID" value="HIU43882.1"/>
    <property type="molecule type" value="Genomic_DNA"/>
</dbReference>
<protein>
    <submittedName>
        <fullName evidence="1">Uncharacterized protein</fullName>
    </submittedName>
</protein>
<evidence type="ECO:0000313" key="1">
    <source>
        <dbReference type="EMBL" id="HIU43882.1"/>
    </source>
</evidence>
<evidence type="ECO:0000313" key="2">
    <source>
        <dbReference type="Proteomes" id="UP000824073"/>
    </source>
</evidence>
<comment type="caution">
    <text evidence="1">The sequence shown here is derived from an EMBL/GenBank/DDBJ whole genome shotgun (WGS) entry which is preliminary data.</text>
</comment>
<organism evidence="1 2">
    <name type="scientific">Candidatus Ventrousia excrementavium</name>
    <dbReference type="NCBI Taxonomy" id="2840961"/>
    <lineage>
        <taxon>Bacteria</taxon>
        <taxon>Bacillati</taxon>
        <taxon>Bacillota</taxon>
        <taxon>Clostridia</taxon>
        <taxon>Eubacteriales</taxon>
        <taxon>Clostridiaceae</taxon>
        <taxon>Clostridiaceae incertae sedis</taxon>
        <taxon>Candidatus Ventrousia</taxon>
    </lineage>
</organism>
<reference evidence="1" key="2">
    <citation type="journal article" date="2021" name="PeerJ">
        <title>Extensive microbial diversity within the chicken gut microbiome revealed by metagenomics and culture.</title>
        <authorList>
            <person name="Gilroy R."/>
            <person name="Ravi A."/>
            <person name="Getino M."/>
            <person name="Pursley I."/>
            <person name="Horton D.L."/>
            <person name="Alikhan N.F."/>
            <person name="Baker D."/>
            <person name="Gharbi K."/>
            <person name="Hall N."/>
            <person name="Watson M."/>
            <person name="Adriaenssens E.M."/>
            <person name="Foster-Nyarko E."/>
            <person name="Jarju S."/>
            <person name="Secka A."/>
            <person name="Antonio M."/>
            <person name="Oren A."/>
            <person name="Chaudhuri R.R."/>
            <person name="La Ragione R."/>
            <person name="Hildebrand F."/>
            <person name="Pallen M.J."/>
        </authorList>
    </citation>
    <scope>NUCLEOTIDE SEQUENCE</scope>
    <source>
        <strain evidence="1">CHK191-8634</strain>
    </source>
</reference>
<proteinExistence type="predicted"/>
<reference evidence="1" key="1">
    <citation type="submission" date="2020-10" db="EMBL/GenBank/DDBJ databases">
        <authorList>
            <person name="Gilroy R."/>
        </authorList>
    </citation>
    <scope>NUCLEOTIDE SEQUENCE</scope>
    <source>
        <strain evidence="1">CHK191-8634</strain>
    </source>
</reference>